<dbReference type="Pfam" id="PF00950">
    <property type="entry name" value="ABC-3"/>
    <property type="match status" value="1"/>
</dbReference>
<sequence length="306" mass="30958">MTLAVAAEAGLSWNLARDVRQMFAYPFMVNAFRAGTIVAATAGVIGWFMILRRQAFAGHTLAVAGFPGAAGAVWLGVGATYGYFAFCLAAALAIAAIPGVGGAAAGRAEESAAVGTIQAFALACGFLFVSLYKGFLGGVNTLLFGSFLGITGGMVLTLAAVALTVLVVLALIGRPLLFASVDPAVAAAAGVPVRGLSVAFLILLGIAAAEVSQITGTLLVFTLLVIPAAAAQVLTARPALGLTLTVLLGVGVTWTGLTVAYYSPYPIGFFITSFSFGIYLLARLAVGVHDRLGRAARGLRTAGVAA</sequence>
<evidence type="ECO:0000256" key="4">
    <source>
        <dbReference type="ARBA" id="ARBA00022989"/>
    </source>
</evidence>
<dbReference type="PANTHER" id="PTHR30477:SF13">
    <property type="entry name" value="IRON TRANSPORT SYSTEM MEMBRANE PROTEIN HI_0360-RELATED"/>
    <property type="match status" value="1"/>
</dbReference>
<feature type="transmembrane region" description="Helical" evidence="7">
    <location>
        <begin position="56"/>
        <end position="77"/>
    </location>
</feature>
<evidence type="ECO:0000313" key="9">
    <source>
        <dbReference type="Proteomes" id="UP000199013"/>
    </source>
</evidence>
<dbReference type="EMBL" id="FLUV01001192">
    <property type="protein sequence ID" value="SBW22560.1"/>
    <property type="molecule type" value="Genomic_DNA"/>
</dbReference>
<evidence type="ECO:0000256" key="7">
    <source>
        <dbReference type="SAM" id="Phobius"/>
    </source>
</evidence>
<evidence type="ECO:0000256" key="1">
    <source>
        <dbReference type="ARBA" id="ARBA00004141"/>
    </source>
</evidence>
<dbReference type="GO" id="GO:0043190">
    <property type="term" value="C:ATP-binding cassette (ABC) transporter complex"/>
    <property type="evidence" value="ECO:0007669"/>
    <property type="project" value="InterPro"/>
</dbReference>
<feature type="transmembrane region" description="Helical" evidence="7">
    <location>
        <begin position="83"/>
        <end position="105"/>
    </location>
</feature>
<proteinExistence type="inferred from homology"/>
<keyword evidence="5 7" id="KW-0472">Membrane</keyword>
<name>A0A1C3NYF1_9ACTN</name>
<gene>
    <name evidence="8" type="ORF">FDG2_2812</name>
</gene>
<comment type="similarity">
    <text evidence="2 6">Belongs to the ABC-3 integral membrane protein family.</text>
</comment>
<dbReference type="GO" id="GO:0010043">
    <property type="term" value="P:response to zinc ion"/>
    <property type="evidence" value="ECO:0007669"/>
    <property type="project" value="TreeGrafter"/>
</dbReference>
<feature type="transmembrane region" description="Helical" evidence="7">
    <location>
        <begin position="241"/>
        <end position="261"/>
    </location>
</feature>
<dbReference type="AlphaFoldDB" id="A0A1C3NYF1"/>
<feature type="transmembrane region" description="Helical" evidence="7">
    <location>
        <begin position="184"/>
        <end position="208"/>
    </location>
</feature>
<accession>A0A1C3NYF1</accession>
<protein>
    <submittedName>
        <fullName evidence="8">ABC transporter</fullName>
    </submittedName>
</protein>
<dbReference type="SUPFAM" id="SSF81345">
    <property type="entry name" value="ABC transporter involved in vitamin B12 uptake, BtuC"/>
    <property type="match status" value="1"/>
</dbReference>
<evidence type="ECO:0000313" key="8">
    <source>
        <dbReference type="EMBL" id="SBW22560.1"/>
    </source>
</evidence>
<dbReference type="InterPro" id="IPR037294">
    <property type="entry name" value="ABC_BtuC-like"/>
</dbReference>
<evidence type="ECO:0000256" key="6">
    <source>
        <dbReference type="RuleBase" id="RU003943"/>
    </source>
</evidence>
<evidence type="ECO:0000256" key="5">
    <source>
        <dbReference type="ARBA" id="ARBA00023136"/>
    </source>
</evidence>
<keyword evidence="9" id="KW-1185">Reference proteome</keyword>
<dbReference type="Gene3D" id="1.10.3470.10">
    <property type="entry name" value="ABC transporter involved in vitamin B12 uptake, BtuC"/>
    <property type="match status" value="1"/>
</dbReference>
<comment type="subcellular location">
    <subcellularLocation>
        <location evidence="6">Cell membrane</location>
        <topology evidence="6">Multi-pass membrane protein</topology>
    </subcellularLocation>
    <subcellularLocation>
        <location evidence="1">Membrane</location>
        <topology evidence="1">Multi-pass membrane protein</topology>
    </subcellularLocation>
</comment>
<feature type="transmembrane region" description="Helical" evidence="7">
    <location>
        <begin position="23"/>
        <end position="49"/>
    </location>
</feature>
<keyword evidence="6" id="KW-0813">Transport</keyword>
<dbReference type="PANTHER" id="PTHR30477">
    <property type="entry name" value="ABC-TRANSPORTER METAL-BINDING PROTEIN"/>
    <property type="match status" value="1"/>
</dbReference>
<feature type="transmembrane region" description="Helical" evidence="7">
    <location>
        <begin position="214"/>
        <end position="234"/>
    </location>
</feature>
<feature type="transmembrane region" description="Helical" evidence="7">
    <location>
        <begin position="112"/>
        <end position="132"/>
    </location>
</feature>
<keyword evidence="4 7" id="KW-1133">Transmembrane helix</keyword>
<dbReference type="InterPro" id="IPR001626">
    <property type="entry name" value="ABC_TroCD"/>
</dbReference>
<keyword evidence="3 6" id="KW-0812">Transmembrane</keyword>
<dbReference type="GO" id="GO:0055085">
    <property type="term" value="P:transmembrane transport"/>
    <property type="evidence" value="ECO:0007669"/>
    <property type="project" value="InterPro"/>
</dbReference>
<evidence type="ECO:0000256" key="3">
    <source>
        <dbReference type="ARBA" id="ARBA00022692"/>
    </source>
</evidence>
<evidence type="ECO:0000256" key="2">
    <source>
        <dbReference type="ARBA" id="ARBA00008034"/>
    </source>
</evidence>
<reference evidence="9" key="1">
    <citation type="submission" date="2016-02" db="EMBL/GenBank/DDBJ databases">
        <authorList>
            <person name="Wibberg D."/>
        </authorList>
    </citation>
    <scope>NUCLEOTIDE SEQUENCE [LARGE SCALE GENOMIC DNA]</scope>
</reference>
<feature type="transmembrane region" description="Helical" evidence="7">
    <location>
        <begin position="144"/>
        <end position="172"/>
    </location>
</feature>
<organism evidence="8 9">
    <name type="scientific">Candidatus Protofrankia californiensis</name>
    <dbReference type="NCBI Taxonomy" id="1839754"/>
    <lineage>
        <taxon>Bacteria</taxon>
        <taxon>Bacillati</taxon>
        <taxon>Actinomycetota</taxon>
        <taxon>Actinomycetes</taxon>
        <taxon>Frankiales</taxon>
        <taxon>Frankiaceae</taxon>
        <taxon>Protofrankia</taxon>
    </lineage>
</organism>
<feature type="transmembrane region" description="Helical" evidence="7">
    <location>
        <begin position="267"/>
        <end position="286"/>
    </location>
</feature>
<dbReference type="Proteomes" id="UP000199013">
    <property type="component" value="Unassembled WGS sequence"/>
</dbReference>